<evidence type="ECO:0000256" key="1">
    <source>
        <dbReference type="SAM" id="MobiDB-lite"/>
    </source>
</evidence>
<sequence length="190" mass="21929">MKKRILSIILISALSISLFVGCGNNNDNNNVQNSNQEQHEQQPEDYKKDDEISSDDKNVESNVVVEEITEEKIEEKFTEIMDYLYTKDYSNEEQSIEAENYIKENFTPEGAENMINKIISYGEKVSYSDLLITLVKNIENNDARYESMYEIRYNVSVTIGKPSIYSDVIAKVVVDKDGKIFIESINDFEF</sequence>
<evidence type="ECO:0000256" key="2">
    <source>
        <dbReference type="SAM" id="SignalP"/>
    </source>
</evidence>
<feature type="region of interest" description="Disordered" evidence="1">
    <location>
        <begin position="29"/>
        <end position="58"/>
    </location>
</feature>
<feature type="compositionally biased region" description="Basic and acidic residues" evidence="1">
    <location>
        <begin position="37"/>
        <end position="58"/>
    </location>
</feature>
<proteinExistence type="predicted"/>
<feature type="signal peptide" evidence="2">
    <location>
        <begin position="1"/>
        <end position="22"/>
    </location>
</feature>
<reference evidence="3 4" key="1">
    <citation type="submission" date="2015-09" db="EMBL/GenBank/DDBJ databases">
        <authorList>
            <consortium name="Pathogen Informatics"/>
        </authorList>
    </citation>
    <scope>NUCLEOTIDE SEQUENCE [LARGE SCALE GENOMIC DNA]</scope>
    <source>
        <strain evidence="3 4">2789STDY5834856</strain>
    </source>
</reference>
<dbReference type="Proteomes" id="UP000095594">
    <property type="component" value="Unassembled WGS sequence"/>
</dbReference>
<keyword evidence="2" id="KW-0732">Signal</keyword>
<gene>
    <name evidence="3" type="ORF">ERS852471_01946</name>
</gene>
<keyword evidence="3" id="KW-0449">Lipoprotein</keyword>
<organism evidence="3 4">
    <name type="scientific">Clostridium disporicum</name>
    <dbReference type="NCBI Taxonomy" id="84024"/>
    <lineage>
        <taxon>Bacteria</taxon>
        <taxon>Bacillati</taxon>
        <taxon>Bacillota</taxon>
        <taxon>Clostridia</taxon>
        <taxon>Eubacteriales</taxon>
        <taxon>Clostridiaceae</taxon>
        <taxon>Clostridium</taxon>
    </lineage>
</organism>
<dbReference type="EMBL" id="CYZX01000012">
    <property type="protein sequence ID" value="CUO64153.1"/>
    <property type="molecule type" value="Genomic_DNA"/>
</dbReference>
<dbReference type="RefSeq" id="WP_055266064.1">
    <property type="nucleotide sequence ID" value="NZ_CABIXQ010000012.1"/>
</dbReference>
<dbReference type="OrthoDB" id="9941972at2"/>
<name>A0A174GP00_9CLOT</name>
<dbReference type="PROSITE" id="PS51257">
    <property type="entry name" value="PROKAR_LIPOPROTEIN"/>
    <property type="match status" value="1"/>
</dbReference>
<evidence type="ECO:0000313" key="3">
    <source>
        <dbReference type="EMBL" id="CUO64153.1"/>
    </source>
</evidence>
<dbReference type="AlphaFoldDB" id="A0A174GP00"/>
<evidence type="ECO:0000313" key="4">
    <source>
        <dbReference type="Proteomes" id="UP000095594"/>
    </source>
</evidence>
<feature type="chain" id="PRO_5039616905" evidence="2">
    <location>
        <begin position="23"/>
        <end position="190"/>
    </location>
</feature>
<accession>A0A174GP00</accession>
<protein>
    <submittedName>
        <fullName evidence="3">Mycoides cluster lipoprotein, LppA/P72 family</fullName>
    </submittedName>
</protein>